<sequence length="90" mass="8928">MGEVGTVTVRDAGHTEDREVRKCAEDAAEAAGAAEAEHGEQAAGADETDDGAGEADDGAGEADAGRVVGTRPDRAVSTGVPQRPGPAATR</sequence>
<comment type="caution">
    <text evidence="2">The sequence shown here is derived from an EMBL/GenBank/DDBJ whole genome shotgun (WGS) entry which is preliminary data.</text>
</comment>
<evidence type="ECO:0000313" key="2">
    <source>
        <dbReference type="EMBL" id="GGX38533.1"/>
    </source>
</evidence>
<organism evidence="2 3">
    <name type="scientific">Streptomyces fructofermentans</name>
    <dbReference type="NCBI Taxonomy" id="152141"/>
    <lineage>
        <taxon>Bacteria</taxon>
        <taxon>Bacillati</taxon>
        <taxon>Actinomycetota</taxon>
        <taxon>Actinomycetes</taxon>
        <taxon>Kitasatosporales</taxon>
        <taxon>Streptomycetaceae</taxon>
        <taxon>Streptomyces</taxon>
    </lineage>
</organism>
<feature type="region of interest" description="Disordered" evidence="1">
    <location>
        <begin position="1"/>
        <end position="90"/>
    </location>
</feature>
<dbReference type="EMBL" id="BMWD01000001">
    <property type="protein sequence ID" value="GGX38533.1"/>
    <property type="molecule type" value="Genomic_DNA"/>
</dbReference>
<dbReference type="AlphaFoldDB" id="A0A918K1S0"/>
<reference evidence="2" key="1">
    <citation type="journal article" date="2014" name="Int. J. Syst. Evol. Microbiol.">
        <title>Complete genome sequence of Corynebacterium casei LMG S-19264T (=DSM 44701T), isolated from a smear-ripened cheese.</title>
        <authorList>
            <consortium name="US DOE Joint Genome Institute (JGI-PGF)"/>
            <person name="Walter F."/>
            <person name="Albersmeier A."/>
            <person name="Kalinowski J."/>
            <person name="Ruckert C."/>
        </authorList>
    </citation>
    <scope>NUCLEOTIDE SEQUENCE</scope>
    <source>
        <strain evidence="2">JCM 4956</strain>
    </source>
</reference>
<gene>
    <name evidence="2" type="ORF">GCM10010515_00940</name>
</gene>
<accession>A0A918K1S0</accession>
<keyword evidence="3" id="KW-1185">Reference proteome</keyword>
<protein>
    <submittedName>
        <fullName evidence="2">Uncharacterized protein</fullName>
    </submittedName>
</protein>
<feature type="compositionally biased region" description="Acidic residues" evidence="1">
    <location>
        <begin position="46"/>
        <end position="60"/>
    </location>
</feature>
<evidence type="ECO:0000313" key="3">
    <source>
        <dbReference type="Proteomes" id="UP000645555"/>
    </source>
</evidence>
<feature type="compositionally biased region" description="Basic and acidic residues" evidence="1">
    <location>
        <begin position="11"/>
        <end position="25"/>
    </location>
</feature>
<evidence type="ECO:0000256" key="1">
    <source>
        <dbReference type="SAM" id="MobiDB-lite"/>
    </source>
</evidence>
<proteinExistence type="predicted"/>
<dbReference type="Proteomes" id="UP000645555">
    <property type="component" value="Unassembled WGS sequence"/>
</dbReference>
<reference evidence="2" key="2">
    <citation type="submission" date="2020-09" db="EMBL/GenBank/DDBJ databases">
        <authorList>
            <person name="Sun Q."/>
            <person name="Ohkuma M."/>
        </authorList>
    </citation>
    <scope>NUCLEOTIDE SEQUENCE</scope>
    <source>
        <strain evidence="2">JCM 4956</strain>
    </source>
</reference>
<name>A0A918K1S0_9ACTN</name>